<sequence length="424" mass="47964">MTSLTARAEAILTQAKKLDAFLEGHGLPYPSFDVDPLDGLPAEMQDLRSSLANASNDLRKLMRGAVMQTIDVAMSWTDAVPLQVIYHYKLASAVPLEGDASYDEISKFSGLEPNLCRRFIRASIGSNIFDEDVKTGRVFHTASSRALVTDKQLYDAVGFQLEEVAPAALKISKCWDTFGQDVAEQTKSAFSLENSTDLAIYDLFAVELERGRRFGSAMGFYTRGDSWDMRHLTAAYDWKASDFDYPGSLMVDVGGGHGQISYFLARETKHLKFLVQDLPKVVEVAKNQVPEDLKDRVEFAAHSFFERQPERDRAPVAFFLRFITHNWSDKYCIKILQALRSAMQPGSRILIYEYILENGPVKDLSTRYGFQADIIMCALYNALERRRVDFERLLEEADSRFELSAVRRPPGNTQICIVEIKWRG</sequence>
<keyword evidence="2 5" id="KW-0808">Transferase</keyword>
<dbReference type="InterPro" id="IPR001077">
    <property type="entry name" value="COMT_C"/>
</dbReference>
<dbReference type="EMBL" id="KZ805317">
    <property type="protein sequence ID" value="PVI04996.1"/>
    <property type="molecule type" value="Genomic_DNA"/>
</dbReference>
<dbReference type="InterPro" id="IPR029063">
    <property type="entry name" value="SAM-dependent_MTases_sf"/>
</dbReference>
<dbReference type="Pfam" id="PF00891">
    <property type="entry name" value="Methyltransf_2"/>
    <property type="match status" value="1"/>
</dbReference>
<dbReference type="InterPro" id="IPR016461">
    <property type="entry name" value="COMT-like"/>
</dbReference>
<organism evidence="5 6">
    <name type="scientific">Periconia macrospinosa</name>
    <dbReference type="NCBI Taxonomy" id="97972"/>
    <lineage>
        <taxon>Eukaryota</taxon>
        <taxon>Fungi</taxon>
        <taxon>Dikarya</taxon>
        <taxon>Ascomycota</taxon>
        <taxon>Pezizomycotina</taxon>
        <taxon>Dothideomycetes</taxon>
        <taxon>Pleosporomycetidae</taxon>
        <taxon>Pleosporales</taxon>
        <taxon>Massarineae</taxon>
        <taxon>Periconiaceae</taxon>
        <taxon>Periconia</taxon>
    </lineage>
</organism>
<evidence type="ECO:0000256" key="2">
    <source>
        <dbReference type="ARBA" id="ARBA00022679"/>
    </source>
</evidence>
<dbReference type="Gene3D" id="1.10.10.10">
    <property type="entry name" value="Winged helix-like DNA-binding domain superfamily/Winged helix DNA-binding domain"/>
    <property type="match status" value="1"/>
</dbReference>
<keyword evidence="3" id="KW-0949">S-adenosyl-L-methionine</keyword>
<dbReference type="STRING" id="97972.A0A2V1E3U8"/>
<evidence type="ECO:0000256" key="3">
    <source>
        <dbReference type="ARBA" id="ARBA00022691"/>
    </source>
</evidence>
<name>A0A2V1E3U8_9PLEO</name>
<dbReference type="AlphaFoldDB" id="A0A2V1E3U8"/>
<dbReference type="InterPro" id="IPR036390">
    <property type="entry name" value="WH_DNA-bd_sf"/>
</dbReference>
<evidence type="ECO:0000313" key="6">
    <source>
        <dbReference type="Proteomes" id="UP000244855"/>
    </source>
</evidence>
<dbReference type="Gene3D" id="3.40.50.150">
    <property type="entry name" value="Vaccinia Virus protein VP39"/>
    <property type="match status" value="1"/>
</dbReference>
<evidence type="ECO:0000256" key="1">
    <source>
        <dbReference type="ARBA" id="ARBA00022603"/>
    </source>
</evidence>
<reference evidence="5 6" key="1">
    <citation type="journal article" date="2018" name="Sci. Rep.">
        <title>Comparative genomics provides insights into the lifestyle and reveals functional heterogeneity of dark septate endophytic fungi.</title>
        <authorList>
            <person name="Knapp D.G."/>
            <person name="Nemeth J.B."/>
            <person name="Barry K."/>
            <person name="Hainaut M."/>
            <person name="Henrissat B."/>
            <person name="Johnson J."/>
            <person name="Kuo A."/>
            <person name="Lim J.H.P."/>
            <person name="Lipzen A."/>
            <person name="Nolan M."/>
            <person name="Ohm R.A."/>
            <person name="Tamas L."/>
            <person name="Grigoriev I.V."/>
            <person name="Spatafora J.W."/>
            <person name="Nagy L.G."/>
            <person name="Kovacs G.M."/>
        </authorList>
    </citation>
    <scope>NUCLEOTIDE SEQUENCE [LARGE SCALE GENOMIC DNA]</scope>
    <source>
        <strain evidence="5 6">DSE2036</strain>
    </source>
</reference>
<dbReference type="GO" id="GO:0008171">
    <property type="term" value="F:O-methyltransferase activity"/>
    <property type="evidence" value="ECO:0007669"/>
    <property type="project" value="InterPro"/>
</dbReference>
<accession>A0A2V1E3U8</accession>
<dbReference type="PROSITE" id="PS51683">
    <property type="entry name" value="SAM_OMT_II"/>
    <property type="match status" value="1"/>
</dbReference>
<protein>
    <submittedName>
        <fullName evidence="5">S-adenosyl-L-methionine-dependent methyltransferase</fullName>
    </submittedName>
</protein>
<evidence type="ECO:0000259" key="4">
    <source>
        <dbReference type="Pfam" id="PF00891"/>
    </source>
</evidence>
<dbReference type="PANTHER" id="PTHR43712:SF16">
    <property type="entry name" value="O-METHYLTRANSFERASE ELCB"/>
    <property type="match status" value="1"/>
</dbReference>
<proteinExistence type="predicted"/>
<keyword evidence="1 5" id="KW-0489">Methyltransferase</keyword>
<evidence type="ECO:0000313" key="5">
    <source>
        <dbReference type="EMBL" id="PVI04996.1"/>
    </source>
</evidence>
<gene>
    <name evidence="5" type="ORF">DM02DRAFT_611105</name>
</gene>
<dbReference type="InterPro" id="IPR036388">
    <property type="entry name" value="WH-like_DNA-bd_sf"/>
</dbReference>
<dbReference type="Proteomes" id="UP000244855">
    <property type="component" value="Unassembled WGS sequence"/>
</dbReference>
<dbReference type="GO" id="GO:0032259">
    <property type="term" value="P:methylation"/>
    <property type="evidence" value="ECO:0007669"/>
    <property type="project" value="UniProtKB-KW"/>
</dbReference>
<dbReference type="SUPFAM" id="SSF53335">
    <property type="entry name" value="S-adenosyl-L-methionine-dependent methyltransferases"/>
    <property type="match status" value="1"/>
</dbReference>
<dbReference type="PANTHER" id="PTHR43712">
    <property type="entry name" value="PUTATIVE (AFU_ORTHOLOGUE AFUA_4G14580)-RELATED"/>
    <property type="match status" value="1"/>
</dbReference>
<dbReference type="OrthoDB" id="1606438at2759"/>
<feature type="domain" description="O-methyltransferase C-terminal" evidence="4">
    <location>
        <begin position="248"/>
        <end position="397"/>
    </location>
</feature>
<dbReference type="SUPFAM" id="SSF46785">
    <property type="entry name" value="Winged helix' DNA-binding domain"/>
    <property type="match status" value="1"/>
</dbReference>
<keyword evidence="6" id="KW-1185">Reference proteome</keyword>